<evidence type="ECO:0000256" key="6">
    <source>
        <dbReference type="SAM" id="Phobius"/>
    </source>
</evidence>
<evidence type="ECO:0000256" key="2">
    <source>
        <dbReference type="ARBA" id="ARBA00007524"/>
    </source>
</evidence>
<dbReference type="PIRSF" id="PIRSF005859">
    <property type="entry name" value="PBR"/>
    <property type="match status" value="1"/>
</dbReference>
<feature type="transmembrane region" description="Helical" evidence="6">
    <location>
        <begin position="123"/>
        <end position="143"/>
    </location>
</feature>
<proteinExistence type="inferred from homology"/>
<dbReference type="PANTHER" id="PTHR10057:SF0">
    <property type="entry name" value="TRANSLOCATOR PROTEIN"/>
    <property type="match status" value="1"/>
</dbReference>
<sequence>MTTFALFLIFLLACGGAAATGIIFKPGTWYEGLVKPSFTPPKWAFPVAWTAIYVLIAWAGARLAQHPGAGVALALWAAQISLNTLWTPVFFGAHRMGAGMAVMAVLFATVAALLIAAFRVDYWAGLMIVPYMAWLCVAAALNWRVWQDNRGRLQSDHGRPI</sequence>
<evidence type="ECO:0000256" key="4">
    <source>
        <dbReference type="ARBA" id="ARBA00022989"/>
    </source>
</evidence>
<protein>
    <submittedName>
        <fullName evidence="7">Sensory protein TspO</fullName>
    </submittedName>
</protein>
<name>A0A2K9EH43_9RHOB</name>
<feature type="transmembrane region" description="Helical" evidence="6">
    <location>
        <begin position="97"/>
        <end position="116"/>
    </location>
</feature>
<comment type="subcellular location">
    <subcellularLocation>
        <location evidence="1">Membrane</location>
        <topology evidence="1">Multi-pass membrane protein</topology>
    </subcellularLocation>
</comment>
<dbReference type="EMBL" id="CP025408">
    <property type="protein sequence ID" value="AUH33649.1"/>
    <property type="molecule type" value="Genomic_DNA"/>
</dbReference>
<dbReference type="FunFam" id="1.20.1260.100:FF:000001">
    <property type="entry name" value="translocator protein 2"/>
    <property type="match status" value="1"/>
</dbReference>
<accession>A0A2K9EH43</accession>
<feature type="transmembrane region" description="Helical" evidence="6">
    <location>
        <begin position="73"/>
        <end position="91"/>
    </location>
</feature>
<evidence type="ECO:0000313" key="7">
    <source>
        <dbReference type="EMBL" id="AUH33649.1"/>
    </source>
</evidence>
<keyword evidence="3 6" id="KW-0812">Transmembrane</keyword>
<dbReference type="InterPro" id="IPR004307">
    <property type="entry name" value="TspO_MBR"/>
</dbReference>
<feature type="transmembrane region" description="Helical" evidence="6">
    <location>
        <begin position="43"/>
        <end position="61"/>
    </location>
</feature>
<dbReference type="RefSeq" id="WP_101460318.1">
    <property type="nucleotide sequence ID" value="NZ_CP025408.1"/>
</dbReference>
<dbReference type="KEGG" id="paro:CUV01_09835"/>
<dbReference type="PANTHER" id="PTHR10057">
    <property type="entry name" value="PERIPHERAL-TYPE BENZODIAZEPINE RECEPTOR"/>
    <property type="match status" value="1"/>
</dbReference>
<dbReference type="AlphaFoldDB" id="A0A2K9EH43"/>
<dbReference type="Proteomes" id="UP000233742">
    <property type="component" value="Chromosome"/>
</dbReference>
<dbReference type="CDD" id="cd15904">
    <property type="entry name" value="TSPO_MBR"/>
    <property type="match status" value="1"/>
</dbReference>
<comment type="similarity">
    <text evidence="2">Belongs to the TspO/BZRP family.</text>
</comment>
<evidence type="ECO:0000256" key="1">
    <source>
        <dbReference type="ARBA" id="ARBA00004141"/>
    </source>
</evidence>
<dbReference type="Gene3D" id="1.20.1260.100">
    <property type="entry name" value="TspO/MBR protein"/>
    <property type="match status" value="1"/>
</dbReference>
<gene>
    <name evidence="7" type="ORF">CUV01_09835</name>
</gene>
<evidence type="ECO:0000256" key="3">
    <source>
        <dbReference type="ARBA" id="ARBA00022692"/>
    </source>
</evidence>
<dbReference type="NCBIfam" id="NF047825">
    <property type="entry name" value="T-richsensTspOAlph"/>
    <property type="match status" value="1"/>
</dbReference>
<keyword evidence="5 6" id="KW-0472">Membrane</keyword>
<evidence type="ECO:0000256" key="5">
    <source>
        <dbReference type="ARBA" id="ARBA00023136"/>
    </source>
</evidence>
<dbReference type="InterPro" id="IPR038330">
    <property type="entry name" value="TspO/MBR-related_sf"/>
</dbReference>
<dbReference type="GO" id="GO:0016020">
    <property type="term" value="C:membrane"/>
    <property type="evidence" value="ECO:0007669"/>
    <property type="project" value="UniProtKB-SubCell"/>
</dbReference>
<keyword evidence="8" id="KW-1185">Reference proteome</keyword>
<organism evidence="7 8">
    <name type="scientific">Paracoccus tegillarcae</name>
    <dbReference type="NCBI Taxonomy" id="1529068"/>
    <lineage>
        <taxon>Bacteria</taxon>
        <taxon>Pseudomonadati</taxon>
        <taxon>Pseudomonadota</taxon>
        <taxon>Alphaproteobacteria</taxon>
        <taxon>Rhodobacterales</taxon>
        <taxon>Paracoccaceae</taxon>
        <taxon>Paracoccus</taxon>
    </lineage>
</organism>
<dbReference type="Pfam" id="PF03073">
    <property type="entry name" value="TspO_MBR"/>
    <property type="match status" value="1"/>
</dbReference>
<dbReference type="GO" id="GO:0033013">
    <property type="term" value="P:tetrapyrrole metabolic process"/>
    <property type="evidence" value="ECO:0007669"/>
    <property type="project" value="UniProtKB-ARBA"/>
</dbReference>
<evidence type="ECO:0000313" key="8">
    <source>
        <dbReference type="Proteomes" id="UP000233742"/>
    </source>
</evidence>
<keyword evidence="4 6" id="KW-1133">Transmembrane helix</keyword>
<reference evidence="7 8" key="1">
    <citation type="submission" date="2017-12" db="EMBL/GenBank/DDBJ databases">
        <authorList>
            <person name="Hurst M.R.H."/>
        </authorList>
    </citation>
    <scope>NUCLEOTIDE SEQUENCE [LARGE SCALE GENOMIC DNA]</scope>
    <source>
        <strain evidence="7 8">BM15</strain>
    </source>
</reference>
<dbReference type="OrthoDB" id="9795496at2"/>